<evidence type="ECO:0000259" key="1">
    <source>
        <dbReference type="Pfam" id="PF13387"/>
    </source>
</evidence>
<sequence length="599" mass="70665">MQNTSNFIERGIKYFILISLFFSASNSLELKNYIEEHKLYENSYWAKLLHYRDGISEIDSTNFFISNNGKEDLKEELFETINSLETGTNNVLCRFPLRVEWLKQNIPTLEEKIVPYSCEELDKFLELTDAKYVTMVFPTAHINSPASMYGHTFLKVGGDKETPLISNAINYAAKTDEKNGLIFAYNGLFGGYEGRYSIMPYYEKIKEYNNLEQRDVWEYDLNLSQEEINKLVLHTWELKDSYADYYFFKENCSYNVLWLLEIARPSLDLVSYFDFKAIPLDTIKILTKYDGLIVDSRYRYSNLKKMKHILNEEIENKEFLKAYINDEIELPDSLSQSDKISYLDFKIAYTQYQRSEDGTEKKEYIKNYLKLLKERSSYKQTRTYNIKSPLDPLISHDSARIGLFYDSNDSFETSIKPAYNDMYDIVDGYLQGAYIDFFELNFKKQKDKDVKLDRFTLIKIKSYSPQDMIFKPISWGIDAGYEHFKDKDDYFKIKPEVGVSFGNDKDFIYSMLGSNIYYKGNDQLYSAGVNIGFITNRIENFNIGVNYTYDKYNKSLENNQFEAFTTYKVHRNLALNLKYINDDLYEKQDRVKVGVMFYF</sequence>
<dbReference type="Pfam" id="PF25225">
    <property type="entry name" value="DUF7843"/>
    <property type="match status" value="1"/>
</dbReference>
<evidence type="ECO:0000313" key="4">
    <source>
        <dbReference type="EMBL" id="KLD97584.1"/>
    </source>
</evidence>
<evidence type="ECO:0000259" key="2">
    <source>
        <dbReference type="Pfam" id="PF25222"/>
    </source>
</evidence>
<gene>
    <name evidence="4" type="ORF">AA20_10830</name>
</gene>
<dbReference type="RefSeq" id="WP_046997241.1">
    <property type="nucleotide sequence ID" value="NZ_JAIQ01000146.1"/>
</dbReference>
<feature type="domain" description="DUF7840" evidence="2">
    <location>
        <begin position="391"/>
        <end position="598"/>
    </location>
</feature>
<dbReference type="AlphaFoldDB" id="A0A0G9JVC4"/>
<dbReference type="Pfam" id="PF13387">
    <property type="entry name" value="Lnb_N"/>
    <property type="match status" value="1"/>
</dbReference>
<organism evidence="4 5">
    <name type="scientific">Aliarcobacter butzleri L348</name>
    <dbReference type="NCBI Taxonomy" id="1447256"/>
    <lineage>
        <taxon>Bacteria</taxon>
        <taxon>Pseudomonadati</taxon>
        <taxon>Campylobacterota</taxon>
        <taxon>Epsilonproteobacteria</taxon>
        <taxon>Campylobacterales</taxon>
        <taxon>Arcobacteraceae</taxon>
        <taxon>Aliarcobacter</taxon>
    </lineage>
</organism>
<dbReference type="InterPro" id="IPR025178">
    <property type="entry name" value="Lnb_N"/>
</dbReference>
<reference evidence="4 5" key="1">
    <citation type="submission" date="2014-01" db="EMBL/GenBank/DDBJ databases">
        <title>Development of a Comparative Genomic Fingerprinting Assay for High Resolution Genotyping of Arcobacter butzleri.</title>
        <authorList>
            <person name="Webb A.L."/>
            <person name="Inglis G.D."/>
            <person name="Kruczkiewicz P."/>
            <person name="Selinger L.B."/>
            <person name="Taboada E.N."/>
        </authorList>
    </citation>
    <scope>NUCLEOTIDE SEQUENCE [LARGE SCALE GENOMIC DNA]</scope>
    <source>
        <strain evidence="4 5">L348</strain>
    </source>
</reference>
<protein>
    <submittedName>
        <fullName evidence="4">Uncharacterized protein</fullName>
    </submittedName>
</protein>
<evidence type="ECO:0000313" key="5">
    <source>
        <dbReference type="Proteomes" id="UP000035514"/>
    </source>
</evidence>
<dbReference type="Pfam" id="PF25222">
    <property type="entry name" value="DUF7840"/>
    <property type="match status" value="1"/>
</dbReference>
<accession>A0A0G9JVC4</accession>
<evidence type="ECO:0000259" key="3">
    <source>
        <dbReference type="Pfam" id="PF25225"/>
    </source>
</evidence>
<name>A0A0G9JVC4_9BACT</name>
<feature type="domain" description="Lnb N-terminal periplasmic" evidence="1">
    <location>
        <begin position="122"/>
        <end position="288"/>
    </location>
</feature>
<dbReference type="PATRIC" id="fig|1447256.3.peg.2116"/>
<dbReference type="Proteomes" id="UP000035514">
    <property type="component" value="Unassembled WGS sequence"/>
</dbReference>
<dbReference type="EMBL" id="JAIQ01000146">
    <property type="protein sequence ID" value="KLD97584.1"/>
    <property type="molecule type" value="Genomic_DNA"/>
</dbReference>
<dbReference type="InterPro" id="IPR057162">
    <property type="entry name" value="DUF7840"/>
</dbReference>
<dbReference type="InterPro" id="IPR057165">
    <property type="entry name" value="DUF7843"/>
</dbReference>
<proteinExistence type="predicted"/>
<comment type="caution">
    <text evidence="4">The sequence shown here is derived from an EMBL/GenBank/DDBJ whole genome shotgun (WGS) entry which is preliminary data.</text>
</comment>
<feature type="domain" description="DUF7843" evidence="3">
    <location>
        <begin position="38"/>
        <end position="105"/>
    </location>
</feature>